<dbReference type="PANTHER" id="PTHR47148">
    <property type="entry name" value="CYTOCHROME C OXIDASE ASSEMBLY FACTOR 1 HOMOLOG"/>
    <property type="match status" value="1"/>
</dbReference>
<reference evidence="1 2" key="1">
    <citation type="submission" date="2024-11" db="EMBL/GenBank/DDBJ databases">
        <title>Chromosome-level genome assembly of the freshwater bivalve Anodonta woodiana.</title>
        <authorList>
            <person name="Chen X."/>
        </authorList>
    </citation>
    <scope>NUCLEOTIDE SEQUENCE [LARGE SCALE GENOMIC DNA]</scope>
    <source>
        <strain evidence="1">MN2024</strain>
        <tissue evidence="1">Gills</tissue>
    </source>
</reference>
<dbReference type="PANTHER" id="PTHR47148:SF1">
    <property type="entry name" value="CYTOCHROME C OXIDASE ASSEMBLY FACTOR 1 HOMOLOG"/>
    <property type="match status" value="1"/>
</dbReference>
<dbReference type="AlphaFoldDB" id="A0ABD3V2W3"/>
<evidence type="ECO:0008006" key="3">
    <source>
        <dbReference type="Google" id="ProtNLM"/>
    </source>
</evidence>
<name>A0ABD3V2W3_SINWO</name>
<comment type="caution">
    <text evidence="1">The sequence shown here is derived from an EMBL/GenBank/DDBJ whole genome shotgun (WGS) entry which is preliminary data.</text>
</comment>
<keyword evidence="2" id="KW-1185">Reference proteome</keyword>
<dbReference type="Pfam" id="PF08695">
    <property type="entry name" value="Coa1"/>
    <property type="match status" value="1"/>
</dbReference>
<organism evidence="1 2">
    <name type="scientific">Sinanodonta woodiana</name>
    <name type="common">Chinese pond mussel</name>
    <name type="synonym">Anodonta woodiana</name>
    <dbReference type="NCBI Taxonomy" id="1069815"/>
    <lineage>
        <taxon>Eukaryota</taxon>
        <taxon>Metazoa</taxon>
        <taxon>Spiralia</taxon>
        <taxon>Lophotrochozoa</taxon>
        <taxon>Mollusca</taxon>
        <taxon>Bivalvia</taxon>
        <taxon>Autobranchia</taxon>
        <taxon>Heteroconchia</taxon>
        <taxon>Palaeoheterodonta</taxon>
        <taxon>Unionida</taxon>
        <taxon>Unionoidea</taxon>
        <taxon>Unionidae</taxon>
        <taxon>Unioninae</taxon>
        <taxon>Sinanodonta</taxon>
    </lineage>
</organism>
<dbReference type="Proteomes" id="UP001634394">
    <property type="component" value="Unassembled WGS sequence"/>
</dbReference>
<proteinExistence type="predicted"/>
<accession>A0ABD3V2W3</accession>
<sequence>MVRYETLKKIAIYGAFISVGGAIYIHEKIQGNFTKAEYYKKSMQLLRMYQPAKEALGEPINSKRIDLGDDSKNAVDGFKAHLTIPVKGPKGSGILQTWCSREKLGESWIVDRLDLELNADGRKWTFYRTTAKDNNTMAKTPKLENS</sequence>
<gene>
    <name evidence="1" type="ORF">ACJMK2_014342</name>
</gene>
<dbReference type="EMBL" id="JBJQND010000014">
    <property type="protein sequence ID" value="KAL3855113.1"/>
    <property type="molecule type" value="Genomic_DNA"/>
</dbReference>
<protein>
    <recommendedName>
        <fullName evidence="3">Cytochrome c oxidase assembly factor 1 homolog</fullName>
    </recommendedName>
</protein>
<evidence type="ECO:0000313" key="1">
    <source>
        <dbReference type="EMBL" id="KAL3855113.1"/>
    </source>
</evidence>
<evidence type="ECO:0000313" key="2">
    <source>
        <dbReference type="Proteomes" id="UP001634394"/>
    </source>
</evidence>
<dbReference type="InterPro" id="IPR014807">
    <property type="entry name" value="Coa1"/>
</dbReference>